<dbReference type="GO" id="GO:0005634">
    <property type="term" value="C:nucleus"/>
    <property type="evidence" value="ECO:0007669"/>
    <property type="project" value="TreeGrafter"/>
</dbReference>
<dbReference type="GO" id="GO:0008173">
    <property type="term" value="F:RNA methyltransferase activity"/>
    <property type="evidence" value="ECO:0007669"/>
    <property type="project" value="TreeGrafter"/>
</dbReference>
<sequence>MAIVFASSYGWLLDTCSFIDEGFRECVGCRVATHKRYFTCRFKSHFFDISKPHIVDKSQSYNVSSCGLSDKTSPSKSENDTTVVPKARKKRKRKYCDLNQGELDAQAYHERVRSLVLEGHRSLVEAGYKTGYFSDKPSVPGQPLPSLHECRLAALCDMAKELPPVEDDTHDITQVVDGDPLTDAQLDLFSRITENPDDYAREVTLMGEKYFLPPCSRFLLADITRTQPLISNGERFDLIVLDPPWENKSVKRSNRYSFLPSSQLKLLPVPMLSRPGCVVVTWVTNRLRHLRFVKEELYPHWGVKLLAEWLWVKVTKAGDFVFPLDSPHKKPYEVLLIGRYHGNEDINSPAEESEIPDQKLLISIPSILHSHKPSLAAVMKPYVSHDAKCLEMFARSLQPRWTSWGNEVIKFQHVSYFSTENREESPSAPVLSESQKTSEQ</sequence>
<dbReference type="PROSITE" id="PS51143">
    <property type="entry name" value="MT_A70"/>
    <property type="match status" value="1"/>
</dbReference>
<dbReference type="Proteomes" id="UP000504632">
    <property type="component" value="Chromosome 7"/>
</dbReference>
<dbReference type="FunCoup" id="A0A6J2VX44">
    <property type="interactions" value="207"/>
</dbReference>
<protein>
    <submittedName>
        <fullName evidence="3">Methyltransferase-like protein 4</fullName>
    </submittedName>
</protein>
<dbReference type="GO" id="GO:0003676">
    <property type="term" value="F:nucleic acid binding"/>
    <property type="evidence" value="ECO:0007669"/>
    <property type="project" value="InterPro"/>
</dbReference>
<dbReference type="RefSeq" id="XP_030636404.1">
    <property type="nucleotide sequence ID" value="XM_030780544.1"/>
</dbReference>
<evidence type="ECO:0000256" key="1">
    <source>
        <dbReference type="PROSITE-ProRule" id="PRU00489"/>
    </source>
</evidence>
<dbReference type="AlphaFoldDB" id="A0A6J2VX44"/>
<reference evidence="3" key="1">
    <citation type="submission" date="2025-08" db="UniProtKB">
        <authorList>
            <consortium name="RefSeq"/>
        </authorList>
    </citation>
    <scope>IDENTIFICATION</scope>
</reference>
<dbReference type="InterPro" id="IPR029063">
    <property type="entry name" value="SAM-dependent_MTases_sf"/>
</dbReference>
<dbReference type="PROSITE" id="PS00092">
    <property type="entry name" value="N6_MTASE"/>
    <property type="match status" value="1"/>
</dbReference>
<proteinExistence type="inferred from homology"/>
<dbReference type="PANTHER" id="PTHR12829">
    <property type="entry name" value="N6-ADENOSINE-METHYLTRANSFERASE"/>
    <property type="match status" value="1"/>
</dbReference>
<dbReference type="InterPro" id="IPR002052">
    <property type="entry name" value="DNA_methylase_N6_adenine_CS"/>
</dbReference>
<evidence type="ECO:0000313" key="3">
    <source>
        <dbReference type="RefSeq" id="XP_030636404.1"/>
    </source>
</evidence>
<comment type="similarity">
    <text evidence="1">Belongs to the MT-A70-like family.</text>
</comment>
<accession>A0A6J2VX44</accession>
<dbReference type="GO" id="GO:0032259">
    <property type="term" value="P:methylation"/>
    <property type="evidence" value="ECO:0007669"/>
    <property type="project" value="InterPro"/>
</dbReference>
<dbReference type="Pfam" id="PF05063">
    <property type="entry name" value="MT-A70"/>
    <property type="match status" value="1"/>
</dbReference>
<gene>
    <name evidence="3" type="primary">mettl4</name>
</gene>
<name>A0A6J2VX44_CHACN</name>
<dbReference type="CTD" id="64863"/>
<dbReference type="SUPFAM" id="SSF53335">
    <property type="entry name" value="S-adenosyl-L-methionine-dependent methyltransferases"/>
    <property type="match status" value="1"/>
</dbReference>
<dbReference type="GO" id="GO:0005829">
    <property type="term" value="C:cytosol"/>
    <property type="evidence" value="ECO:0007669"/>
    <property type="project" value="TreeGrafter"/>
</dbReference>
<keyword evidence="2" id="KW-1185">Reference proteome</keyword>
<dbReference type="GO" id="GO:0009007">
    <property type="term" value="F:site-specific DNA-methyltransferase (adenine-specific) activity"/>
    <property type="evidence" value="ECO:0007669"/>
    <property type="project" value="TreeGrafter"/>
</dbReference>
<dbReference type="OrthoDB" id="61116at2759"/>
<evidence type="ECO:0000313" key="2">
    <source>
        <dbReference type="Proteomes" id="UP000504632"/>
    </source>
</evidence>
<dbReference type="GeneID" id="115817270"/>
<dbReference type="InterPro" id="IPR007757">
    <property type="entry name" value="MT-A70-like"/>
</dbReference>
<dbReference type="PANTHER" id="PTHR12829:SF4">
    <property type="entry name" value="N(6)-ADENINE-SPECIFIC METHYLTRANSFERASE METTL4"/>
    <property type="match status" value="1"/>
</dbReference>
<dbReference type="InParanoid" id="A0A6J2VX44"/>
<organism evidence="2 3">
    <name type="scientific">Chanos chanos</name>
    <name type="common">Milkfish</name>
    <name type="synonym">Mugil chanos</name>
    <dbReference type="NCBI Taxonomy" id="29144"/>
    <lineage>
        <taxon>Eukaryota</taxon>
        <taxon>Metazoa</taxon>
        <taxon>Chordata</taxon>
        <taxon>Craniata</taxon>
        <taxon>Vertebrata</taxon>
        <taxon>Euteleostomi</taxon>
        <taxon>Actinopterygii</taxon>
        <taxon>Neopterygii</taxon>
        <taxon>Teleostei</taxon>
        <taxon>Ostariophysi</taxon>
        <taxon>Gonorynchiformes</taxon>
        <taxon>Chanidae</taxon>
        <taxon>Chanos</taxon>
    </lineage>
</organism>